<evidence type="ECO:0000256" key="4">
    <source>
        <dbReference type="ARBA" id="ARBA00022737"/>
    </source>
</evidence>
<dbReference type="InterPro" id="IPR018511">
    <property type="entry name" value="Hemolysin-typ_Ca-bd_CS"/>
</dbReference>
<evidence type="ECO:0000256" key="1">
    <source>
        <dbReference type="ARBA" id="ARBA00001913"/>
    </source>
</evidence>
<comment type="cofactor">
    <cofactor evidence="1">
        <name>Ca(2+)</name>
        <dbReference type="ChEBI" id="CHEBI:29108"/>
    </cofactor>
</comment>
<dbReference type="InterPro" id="IPR011049">
    <property type="entry name" value="Serralysin-like_metalloprot_C"/>
</dbReference>
<dbReference type="GO" id="GO:0005615">
    <property type="term" value="C:extracellular space"/>
    <property type="evidence" value="ECO:0007669"/>
    <property type="project" value="InterPro"/>
</dbReference>
<dbReference type="AlphaFoldDB" id="A0A6I6MHQ6"/>
<keyword evidence="3" id="KW-0964">Secreted</keyword>
<evidence type="ECO:0000256" key="3">
    <source>
        <dbReference type="ARBA" id="ARBA00022525"/>
    </source>
</evidence>
<dbReference type="GO" id="GO:0008237">
    <property type="term" value="F:metallopeptidase activity"/>
    <property type="evidence" value="ECO:0007669"/>
    <property type="project" value="InterPro"/>
</dbReference>
<sequence>MFIADPELNWTNNWLGFNGYGATTLIHELGHSIGLSHPGAYNFAPGIPLSYLGLAEYAQDSEQYSIMSYWAPAETGAQILDFSTFLFGNAQTPMLHDIYVAQSIYGADPTTRAGDTIYGFNSTAGRDAFDFSSNAFPNVSIYDAGGNDTIDLSGFNASVFLDLHDGAFSSGAQAAPTAAVVNANRAALTALTDGAQVFAPLTQAQIDNTINIRSGNHAIFIQGDTGVAGVRATAYDNLSIAYGTVIENGIGGSQRDVLWGNEVANRLEGRGGNDVLNGFEGADTLVGGAGNDLFVLSVVESGDKVMDFQTGLDDIDLRGTGIDMTWIGGAAFSGVAGQVRFASDVLSVDINGDGVADMIASVLGDDLVASDVLIL</sequence>
<reference evidence="7" key="1">
    <citation type="submission" date="2019-12" db="EMBL/GenBank/DDBJ databases">
        <title>Complete genome of Terracaulis silvestris 0127_4.</title>
        <authorList>
            <person name="Vieira S."/>
            <person name="Riedel T."/>
            <person name="Sproer C."/>
            <person name="Pascual J."/>
            <person name="Boedeker C."/>
            <person name="Overmann J."/>
        </authorList>
    </citation>
    <scope>NUCLEOTIDE SEQUENCE [LARGE SCALE GENOMIC DNA]</scope>
    <source>
        <strain evidence="7">0127_4</strain>
    </source>
</reference>
<dbReference type="SUPFAM" id="SSF51120">
    <property type="entry name" value="beta-Roll"/>
    <property type="match status" value="1"/>
</dbReference>
<dbReference type="InterPro" id="IPR001343">
    <property type="entry name" value="Hemolysn_Ca-bd"/>
</dbReference>
<evidence type="ECO:0000259" key="5">
    <source>
        <dbReference type="Pfam" id="PF08548"/>
    </source>
</evidence>
<feature type="domain" description="Peptidase M10 serralysin C-terminal" evidence="5">
    <location>
        <begin position="236"/>
        <end position="373"/>
    </location>
</feature>
<keyword evidence="6" id="KW-0378">Hydrolase</keyword>
<dbReference type="Gene3D" id="2.150.10.10">
    <property type="entry name" value="Serralysin-like metalloprotease, C-terminal"/>
    <property type="match status" value="1"/>
</dbReference>
<dbReference type="Pfam" id="PF08548">
    <property type="entry name" value="Peptidase_M10_C"/>
    <property type="match status" value="2"/>
</dbReference>
<dbReference type="EMBL" id="CP047045">
    <property type="protein sequence ID" value="QGZ93969.1"/>
    <property type="molecule type" value="Genomic_DNA"/>
</dbReference>
<evidence type="ECO:0000256" key="2">
    <source>
        <dbReference type="ARBA" id="ARBA00004613"/>
    </source>
</evidence>
<keyword evidence="4" id="KW-0677">Repeat</keyword>
<dbReference type="PRINTS" id="PR00313">
    <property type="entry name" value="CABNDNGRPT"/>
</dbReference>
<gene>
    <name evidence="6" type="primary">aprA</name>
    <name evidence="6" type="ORF">DSM104635_00784</name>
</gene>
<organism evidence="6 7">
    <name type="scientific">Terricaulis silvestris</name>
    <dbReference type="NCBI Taxonomy" id="2686094"/>
    <lineage>
        <taxon>Bacteria</taxon>
        <taxon>Pseudomonadati</taxon>
        <taxon>Pseudomonadota</taxon>
        <taxon>Alphaproteobacteria</taxon>
        <taxon>Caulobacterales</taxon>
        <taxon>Caulobacteraceae</taxon>
        <taxon>Terricaulis</taxon>
    </lineage>
</organism>
<evidence type="ECO:0000313" key="7">
    <source>
        <dbReference type="Proteomes" id="UP000431269"/>
    </source>
</evidence>
<dbReference type="PROSITE" id="PS00330">
    <property type="entry name" value="HEMOLYSIN_CALCIUM"/>
    <property type="match status" value="1"/>
</dbReference>
<accession>A0A6I6MHQ6</accession>
<dbReference type="RefSeq" id="WP_158764945.1">
    <property type="nucleotide sequence ID" value="NZ_CP047045.1"/>
</dbReference>
<comment type="subcellular location">
    <subcellularLocation>
        <location evidence="2">Secreted</location>
    </subcellularLocation>
</comment>
<proteinExistence type="predicted"/>
<dbReference type="KEGG" id="tsv:DSM104635_00784"/>
<dbReference type="InterPro" id="IPR024079">
    <property type="entry name" value="MetalloPept_cat_dom_sf"/>
</dbReference>
<dbReference type="EC" id="3.4.24.40" evidence="6"/>
<dbReference type="GO" id="GO:0005509">
    <property type="term" value="F:calcium ion binding"/>
    <property type="evidence" value="ECO:0007669"/>
    <property type="project" value="InterPro"/>
</dbReference>
<dbReference type="Pfam" id="PF00353">
    <property type="entry name" value="HemolysinCabind"/>
    <property type="match status" value="1"/>
</dbReference>
<evidence type="ECO:0000313" key="6">
    <source>
        <dbReference type="EMBL" id="QGZ93969.1"/>
    </source>
</evidence>
<dbReference type="Gene3D" id="3.40.390.10">
    <property type="entry name" value="Collagenase (Catalytic Domain)"/>
    <property type="match status" value="1"/>
</dbReference>
<dbReference type="Proteomes" id="UP000431269">
    <property type="component" value="Chromosome"/>
</dbReference>
<protein>
    <submittedName>
        <fullName evidence="6">Serralysin</fullName>
        <ecNumber evidence="6">3.4.24.40</ecNumber>
    </submittedName>
</protein>
<keyword evidence="7" id="KW-1185">Reference proteome</keyword>
<dbReference type="InterPro" id="IPR013858">
    <property type="entry name" value="Peptidase_M10B_C"/>
</dbReference>
<feature type="domain" description="Peptidase M10 serralysin C-terminal" evidence="5">
    <location>
        <begin position="108"/>
        <end position="170"/>
    </location>
</feature>
<dbReference type="SUPFAM" id="SSF55486">
    <property type="entry name" value="Metalloproteases ('zincins'), catalytic domain"/>
    <property type="match status" value="1"/>
</dbReference>
<name>A0A6I6MHQ6_9CAUL</name>